<evidence type="ECO:0000256" key="3">
    <source>
        <dbReference type="SAM" id="Coils"/>
    </source>
</evidence>
<dbReference type="OrthoDB" id="9948757at2759"/>
<dbReference type="GeneID" id="103039981"/>
<feature type="compositionally biased region" description="Polar residues" evidence="4">
    <location>
        <begin position="190"/>
        <end position="211"/>
    </location>
</feature>
<name>A0A8B9K559_ASTMX</name>
<feature type="region of interest" description="Disordered" evidence="4">
    <location>
        <begin position="255"/>
        <end position="279"/>
    </location>
</feature>
<feature type="region of interest" description="Disordered" evidence="4">
    <location>
        <begin position="954"/>
        <end position="988"/>
    </location>
</feature>
<dbReference type="GO" id="GO:0001578">
    <property type="term" value="P:microtubule bundle formation"/>
    <property type="evidence" value="ECO:0007669"/>
    <property type="project" value="TreeGrafter"/>
</dbReference>
<dbReference type="Proteomes" id="UP000694621">
    <property type="component" value="Unplaced"/>
</dbReference>
<keyword evidence="2 3" id="KW-0175">Coiled coil</keyword>
<dbReference type="PANTHER" id="PTHR22461">
    <property type="entry name" value="SERINE-RICH COILED-COIL DOMAIN-CONTAINING PROTEIN 2-RELATED"/>
    <property type="match status" value="1"/>
</dbReference>
<dbReference type="InterPro" id="IPR029627">
    <property type="entry name" value="CCSER"/>
</dbReference>
<evidence type="ECO:0000256" key="4">
    <source>
        <dbReference type="SAM" id="MobiDB-lite"/>
    </source>
</evidence>
<dbReference type="GO" id="GO:0008017">
    <property type="term" value="F:microtubule binding"/>
    <property type="evidence" value="ECO:0007669"/>
    <property type="project" value="TreeGrafter"/>
</dbReference>
<feature type="compositionally biased region" description="Basic and acidic residues" evidence="4">
    <location>
        <begin position="962"/>
        <end position="973"/>
    </location>
</feature>
<dbReference type="GO" id="GO:0015630">
    <property type="term" value="C:microtubule cytoskeleton"/>
    <property type="evidence" value="ECO:0007669"/>
    <property type="project" value="TreeGrafter"/>
</dbReference>
<feature type="region of interest" description="Disordered" evidence="4">
    <location>
        <begin position="449"/>
        <end position="476"/>
    </location>
</feature>
<evidence type="ECO:0000256" key="2">
    <source>
        <dbReference type="ARBA" id="ARBA00023054"/>
    </source>
</evidence>
<evidence type="ECO:0000313" key="6">
    <source>
        <dbReference type="Proteomes" id="UP000694621"/>
    </source>
</evidence>
<protein>
    <submittedName>
        <fullName evidence="5">Coiled-coil serine-rich protein 2b</fullName>
    </submittedName>
</protein>
<dbReference type="PANTHER" id="PTHR22461:SF2">
    <property type="entry name" value="SERINE-RICH COILED-COIL DOMAIN-CONTAINING PROTEIN 2"/>
    <property type="match status" value="1"/>
</dbReference>
<feature type="compositionally biased region" description="Low complexity" evidence="4">
    <location>
        <begin position="458"/>
        <end position="476"/>
    </location>
</feature>
<sequence length="988" mass="106433">MEDTALKQPTMVSRLPKFGSRAAPASAGPLSNGSALPVSSVGGKGVPVGKQNGIIRVPPTLSTKWKKGRDDSGEKIPDAGEEPRMGVRAQQQPRSAAMIRDFGKPSAAPVGKARRSIPTATSTNPRTIPQSTRANPRTTAPKNPSPNQSMYSRRAGMNGIGSGLPKPGSSSSLSQSSDSLKSVSVEHVVRSQSFSQLKSSTTPASPPLTRSFSFNRAAELAKEMPRPLAQSPLARSPVTQPSLVLAGERPGPFGVAKSTISTNTSSSLPPASLKKSLLPNCSSSKPSAISYKLMRPSLIKQPRSALSGKVQVKAGSIQRDAESQETVPTTSVISSNTESAETTPDDPKESDGLQVVSLEIPEDMSMSSTSSLERNDISEEYMDDFDDLGSGVRIQLYQPIHDIGNGQSGFEDNALVSQCQEVSSVTSLHSFLSETVDWAEMGLTGAREGLDVSPRKMSSGGDLPHGSSLDLSPSDSSGGTYMWDEEVLEPLGGATHRCGSYDSELNSMDILNNLENLESCDLEDDDLMLDVDLPEDASLHNDVDGVSHYDCSESGFWPGQWRRRQQLWGRSEQLNNNNRAAVLPSFDDCHLKGLGRRGSGHGSLDELMLKHMAQDCSSVKEQLLQLRRLLQIEEDGSVDESLELDSSLSSEETNCQQQVEELLKEVQNLREELREKERLISKLSQQMAAQLEVPQCHCLQGEPLSQGQQDKSTQTPWRVQNPQILQPSRPLSRSSGHHKLERPSSKVLTGAHSDSVDAKSGDCPVKVQPCASTSRDSTTSNIILSPLPEPATAPASAATVSPTVPATSSLTLQDCGPDELHQLLDTHLTISDLHSPRVRTSNVLLRIGDPLSPGVQVNNCVQLLRGDCAPNDLHSLQPLSYIKRATALMRHRDSSQINLGRGFLGRAGCQQACSSNTSRTRHMPPPSRGLPCISSASQVAASTNFSAHNVHFRGLRPNQAPRDMEQSSARARELPQPCNSRLPKPKSH</sequence>
<evidence type="ECO:0000313" key="5">
    <source>
        <dbReference type="Ensembl" id="ENSAMXP00005032117.1"/>
    </source>
</evidence>
<organism evidence="5 6">
    <name type="scientific">Astyanax mexicanus</name>
    <name type="common">Blind cave fish</name>
    <name type="synonym">Astyanax fasciatus mexicanus</name>
    <dbReference type="NCBI Taxonomy" id="7994"/>
    <lineage>
        <taxon>Eukaryota</taxon>
        <taxon>Metazoa</taxon>
        <taxon>Chordata</taxon>
        <taxon>Craniata</taxon>
        <taxon>Vertebrata</taxon>
        <taxon>Euteleostomi</taxon>
        <taxon>Actinopterygii</taxon>
        <taxon>Neopterygii</taxon>
        <taxon>Teleostei</taxon>
        <taxon>Ostariophysi</taxon>
        <taxon>Characiformes</taxon>
        <taxon>Characoidei</taxon>
        <taxon>Acestrorhamphidae</taxon>
        <taxon>Acestrorhamphinae</taxon>
        <taxon>Astyanax</taxon>
    </lineage>
</organism>
<comment type="similarity">
    <text evidence="1">Belongs to the CCSER family.</text>
</comment>
<dbReference type="KEGG" id="amex:103039981"/>
<accession>A0A8B9K559</accession>
<dbReference type="Ensembl" id="ENSAMXT00005035113.1">
    <property type="protein sequence ID" value="ENSAMXP00005032117.1"/>
    <property type="gene ID" value="ENSAMXG00005015700.1"/>
</dbReference>
<reference evidence="5" key="1">
    <citation type="submission" date="2025-08" db="UniProtKB">
        <authorList>
            <consortium name="Ensembl"/>
        </authorList>
    </citation>
    <scope>IDENTIFICATION</scope>
</reference>
<feature type="compositionally biased region" description="Low complexity" evidence="4">
    <location>
        <begin position="784"/>
        <end position="800"/>
    </location>
</feature>
<feature type="compositionally biased region" description="Low complexity" evidence="4">
    <location>
        <begin position="163"/>
        <end position="185"/>
    </location>
</feature>
<feature type="region of interest" description="Disordered" evidence="4">
    <location>
        <begin position="702"/>
        <end position="800"/>
    </location>
</feature>
<feature type="region of interest" description="Disordered" evidence="4">
    <location>
        <begin position="1"/>
        <end position="211"/>
    </location>
</feature>
<proteinExistence type="inferred from homology"/>
<feature type="coiled-coil region" evidence="3">
    <location>
        <begin position="652"/>
        <end position="693"/>
    </location>
</feature>
<evidence type="ECO:0000256" key="1">
    <source>
        <dbReference type="ARBA" id="ARBA00010949"/>
    </source>
</evidence>
<feature type="region of interest" description="Disordered" evidence="4">
    <location>
        <begin position="315"/>
        <end position="352"/>
    </location>
</feature>
<feature type="compositionally biased region" description="Basic and acidic residues" evidence="4">
    <location>
        <begin position="68"/>
        <end position="85"/>
    </location>
</feature>
<feature type="compositionally biased region" description="Polar residues" evidence="4">
    <location>
        <begin position="770"/>
        <end position="783"/>
    </location>
</feature>
<feature type="compositionally biased region" description="Polar residues" evidence="4">
    <location>
        <begin position="118"/>
        <end position="151"/>
    </location>
</feature>
<dbReference type="CTD" id="101883927"/>
<feature type="compositionally biased region" description="Low complexity" evidence="4">
    <location>
        <begin position="265"/>
        <end position="279"/>
    </location>
</feature>
<dbReference type="AlphaFoldDB" id="A0A8B9K559"/>
<feature type="compositionally biased region" description="Polar residues" evidence="4">
    <location>
        <begin position="324"/>
        <end position="342"/>
    </location>
</feature>
<feature type="compositionally biased region" description="Polar residues" evidence="4">
    <location>
        <begin position="703"/>
        <end position="734"/>
    </location>
</feature>